<keyword evidence="1" id="KW-0472">Membrane</keyword>
<keyword evidence="3" id="KW-1185">Reference proteome</keyword>
<proteinExistence type="predicted"/>
<dbReference type="Proteomes" id="UP000077266">
    <property type="component" value="Unassembled WGS sequence"/>
</dbReference>
<keyword evidence="1" id="KW-0812">Transmembrane</keyword>
<name>A0A166AZR3_EXIGL</name>
<reference evidence="2 3" key="1">
    <citation type="journal article" date="2016" name="Mol. Biol. Evol.">
        <title>Comparative Genomics of Early-Diverging Mushroom-Forming Fungi Provides Insights into the Origins of Lignocellulose Decay Capabilities.</title>
        <authorList>
            <person name="Nagy L.G."/>
            <person name="Riley R."/>
            <person name="Tritt A."/>
            <person name="Adam C."/>
            <person name="Daum C."/>
            <person name="Floudas D."/>
            <person name="Sun H."/>
            <person name="Yadav J.S."/>
            <person name="Pangilinan J."/>
            <person name="Larsson K.H."/>
            <person name="Matsuura K."/>
            <person name="Barry K."/>
            <person name="Labutti K."/>
            <person name="Kuo R."/>
            <person name="Ohm R.A."/>
            <person name="Bhattacharya S.S."/>
            <person name="Shirouzu T."/>
            <person name="Yoshinaga Y."/>
            <person name="Martin F.M."/>
            <person name="Grigoriev I.V."/>
            <person name="Hibbett D.S."/>
        </authorList>
    </citation>
    <scope>NUCLEOTIDE SEQUENCE [LARGE SCALE GENOMIC DNA]</scope>
    <source>
        <strain evidence="2 3">HHB12029</strain>
    </source>
</reference>
<dbReference type="InParanoid" id="A0A166AZR3"/>
<gene>
    <name evidence="2" type="ORF">EXIGLDRAFT_705344</name>
</gene>
<protein>
    <submittedName>
        <fullName evidence="2">Uncharacterized protein</fullName>
    </submittedName>
</protein>
<feature type="transmembrane region" description="Helical" evidence="1">
    <location>
        <begin position="134"/>
        <end position="162"/>
    </location>
</feature>
<dbReference type="EMBL" id="KV425941">
    <property type="protein sequence ID" value="KZV96569.1"/>
    <property type="molecule type" value="Genomic_DNA"/>
</dbReference>
<sequence length="203" mass="22680">MVIALQILVRVFGTKPVLTLCHQQLLYVDVWSKAPKLRQRSALPHPAQPYAENCIPTPIVPQFSHTKYAIVMSGTVRLQKLLLPSDTKYVAYKSYLPMDHEDQAPLLPTNSEDHSHQPPSRSRVVHVHQGLPRWWYLIFIFLLGWPVFVGLVLGIVFGLRAASIWAAPAKSRDSEDVGSASVVRRLWVCSGANIPLITADSAI</sequence>
<evidence type="ECO:0000256" key="1">
    <source>
        <dbReference type="SAM" id="Phobius"/>
    </source>
</evidence>
<evidence type="ECO:0000313" key="3">
    <source>
        <dbReference type="Proteomes" id="UP000077266"/>
    </source>
</evidence>
<accession>A0A166AZR3</accession>
<organism evidence="2 3">
    <name type="scientific">Exidia glandulosa HHB12029</name>
    <dbReference type="NCBI Taxonomy" id="1314781"/>
    <lineage>
        <taxon>Eukaryota</taxon>
        <taxon>Fungi</taxon>
        <taxon>Dikarya</taxon>
        <taxon>Basidiomycota</taxon>
        <taxon>Agaricomycotina</taxon>
        <taxon>Agaricomycetes</taxon>
        <taxon>Auriculariales</taxon>
        <taxon>Exidiaceae</taxon>
        <taxon>Exidia</taxon>
    </lineage>
</organism>
<dbReference type="AlphaFoldDB" id="A0A166AZR3"/>
<keyword evidence="1" id="KW-1133">Transmembrane helix</keyword>
<evidence type="ECO:0000313" key="2">
    <source>
        <dbReference type="EMBL" id="KZV96569.1"/>
    </source>
</evidence>